<evidence type="ECO:0000313" key="7">
    <source>
        <dbReference type="Proteomes" id="UP000268192"/>
    </source>
</evidence>
<feature type="transmembrane region" description="Helical" evidence="5">
    <location>
        <begin position="30"/>
        <end position="55"/>
    </location>
</feature>
<dbReference type="RefSeq" id="WP_126007953.1">
    <property type="nucleotide sequence ID" value="NZ_CP032509.1"/>
</dbReference>
<gene>
    <name evidence="6" type="ORF">D5400_04210</name>
</gene>
<feature type="transmembrane region" description="Helical" evidence="5">
    <location>
        <begin position="192"/>
        <end position="213"/>
    </location>
</feature>
<dbReference type="OrthoDB" id="8478323at2"/>
<reference evidence="6 7" key="1">
    <citation type="submission" date="2018-09" db="EMBL/GenBank/DDBJ databases">
        <title>Marinorhizobium profundi gen. nov., sp. nov., isolated from a deep-sea sediment sample from the New Britain Trench and proposal of Marinorhizobiaceae fam. nov. in the order Rhizobiales of the class Alphaproteobacteria.</title>
        <authorList>
            <person name="Cao J."/>
        </authorList>
    </citation>
    <scope>NUCLEOTIDE SEQUENCE [LARGE SCALE GENOMIC DNA]</scope>
    <source>
        <strain evidence="6 7">WS11</strain>
    </source>
</reference>
<feature type="transmembrane region" description="Helical" evidence="5">
    <location>
        <begin position="125"/>
        <end position="147"/>
    </location>
</feature>
<evidence type="ECO:0000256" key="5">
    <source>
        <dbReference type="RuleBase" id="RU363041"/>
    </source>
</evidence>
<dbReference type="EMBL" id="CP032509">
    <property type="protein sequence ID" value="AZN70586.1"/>
    <property type="molecule type" value="Genomic_DNA"/>
</dbReference>
<evidence type="ECO:0000313" key="6">
    <source>
        <dbReference type="EMBL" id="AZN70586.1"/>
    </source>
</evidence>
<feature type="transmembrane region" description="Helical" evidence="5">
    <location>
        <begin position="225"/>
        <end position="245"/>
    </location>
</feature>
<dbReference type="AlphaFoldDB" id="A0A3Q8XLZ2"/>
<proteinExistence type="inferred from homology"/>
<keyword evidence="5" id="KW-1003">Cell membrane</keyword>
<comment type="similarity">
    <text evidence="5">Belongs to the 4-toluene sulfonate uptake permease (TSUP) (TC 2.A.102) family.</text>
</comment>
<feature type="transmembrane region" description="Helical" evidence="5">
    <location>
        <begin position="95"/>
        <end position="118"/>
    </location>
</feature>
<protein>
    <recommendedName>
        <fullName evidence="5">Probable membrane transporter protein</fullName>
    </recommendedName>
</protein>
<keyword evidence="2 5" id="KW-0812">Transmembrane</keyword>
<name>A0A3Q8XLZ2_9HYPH</name>
<organism evidence="6 7">
    <name type="scientific">Georhizobium profundi</name>
    <dbReference type="NCBI Taxonomy" id="2341112"/>
    <lineage>
        <taxon>Bacteria</taxon>
        <taxon>Pseudomonadati</taxon>
        <taxon>Pseudomonadota</taxon>
        <taxon>Alphaproteobacteria</taxon>
        <taxon>Hyphomicrobiales</taxon>
        <taxon>Rhizobiaceae</taxon>
        <taxon>Georhizobium</taxon>
    </lineage>
</organism>
<dbReference type="KEGG" id="abaw:D5400_04210"/>
<feature type="transmembrane region" description="Helical" evidence="5">
    <location>
        <begin position="67"/>
        <end position="89"/>
    </location>
</feature>
<comment type="subcellular location">
    <subcellularLocation>
        <location evidence="5">Cell membrane</location>
        <topology evidence="5">Multi-pass membrane protein</topology>
    </subcellularLocation>
    <subcellularLocation>
        <location evidence="1">Membrane</location>
        <topology evidence="1">Multi-pass membrane protein</topology>
    </subcellularLocation>
</comment>
<accession>A0A3Q8XLZ2</accession>
<evidence type="ECO:0000256" key="1">
    <source>
        <dbReference type="ARBA" id="ARBA00004141"/>
    </source>
</evidence>
<dbReference type="InterPro" id="IPR002781">
    <property type="entry name" value="TM_pro_TauE-like"/>
</dbReference>
<evidence type="ECO:0000256" key="3">
    <source>
        <dbReference type="ARBA" id="ARBA00022989"/>
    </source>
</evidence>
<keyword evidence="4 5" id="KW-0472">Membrane</keyword>
<keyword evidence="3 5" id="KW-1133">Transmembrane helix</keyword>
<sequence length="246" mass="26282">MSAFVAVGMVVAVFLTALLSGIFGMAGGLILLWILFFLLPVGTAIAVHGVIQLVANGSRAWFSRSWIDWRIVGTVSIGLLTAATLFLLVSYTPELAIVSIVIGLLPILVWVPNSWFALDASKRHHALACGLIAGGLSIGVGVSGPTIDIFFIRTMMDRRVIIATKSAIQVISHGLKVAFYASTTFVLSGSEWLAIAIAAPIAILGTKAGNGILQRLTDANFRAWTRWIVTAIGFFYFVRGVHLLAS</sequence>
<dbReference type="Pfam" id="PF01925">
    <property type="entry name" value="TauE"/>
    <property type="match status" value="1"/>
</dbReference>
<keyword evidence="7" id="KW-1185">Reference proteome</keyword>
<evidence type="ECO:0000256" key="2">
    <source>
        <dbReference type="ARBA" id="ARBA00022692"/>
    </source>
</evidence>
<evidence type="ECO:0000256" key="4">
    <source>
        <dbReference type="ARBA" id="ARBA00023136"/>
    </source>
</evidence>
<dbReference type="Proteomes" id="UP000268192">
    <property type="component" value="Chromosome"/>
</dbReference>
<dbReference type="GO" id="GO:0005886">
    <property type="term" value="C:plasma membrane"/>
    <property type="evidence" value="ECO:0007669"/>
    <property type="project" value="UniProtKB-SubCell"/>
</dbReference>